<gene>
    <name evidence="3" type="ordered locus">CPn_0152</name>
    <name evidence="4" type="ORF">BN1224_CV15_B_00840</name>
    <name evidence="6" type="ORF">BN1224_H12_AY_00030</name>
    <name evidence="7" type="ORF">BN1224_MUL2216_D_00030</name>
    <name evidence="8" type="ORF">BN1224_Panola_B_00900</name>
    <name evidence="10" type="ORF">BN1224_PB1_B_01460</name>
    <name evidence="9" type="ORF">BN1224_U1271_A_01550</name>
    <name evidence="11" type="ORF">BN1224_Wien2_B_01450</name>
    <name evidence="5" type="ORF">CWL029c_B_00880</name>
</gene>
<dbReference type="EMBL" id="LN847002">
    <property type="protein sequence ID" value="CRI40027.1"/>
    <property type="molecule type" value="Genomic_DNA"/>
</dbReference>
<evidence type="ECO:0000313" key="11">
    <source>
        <dbReference type="EMBL" id="CRI52434.1"/>
    </source>
</evidence>
<dbReference type="RefSeq" id="WP_010882802.1">
    <property type="nucleotide sequence ID" value="NZ_LN846980.1"/>
</dbReference>
<keyword evidence="1" id="KW-0732">Signal</keyword>
<dbReference type="Gene3D" id="3.40.50.1820">
    <property type="entry name" value="alpha/beta hydrolase"/>
    <property type="match status" value="1"/>
</dbReference>
<dbReference type="EMBL" id="LN847249">
    <property type="protein sequence ID" value="CRI52434.1"/>
    <property type="molecule type" value="Genomic_DNA"/>
</dbReference>
<evidence type="ECO:0000313" key="4">
    <source>
        <dbReference type="EMBL" id="CRI37761.1"/>
    </source>
</evidence>
<dbReference type="HOGENOM" id="CLU_048353_3_1_0"/>
<dbReference type="EMBL" id="AE001363">
    <property type="protein sequence ID" value="AAD18305.1"/>
    <property type="molecule type" value="Genomic_DNA"/>
</dbReference>
<evidence type="ECO:0000259" key="2">
    <source>
        <dbReference type="Pfam" id="PF12146"/>
    </source>
</evidence>
<dbReference type="PATRIC" id="fig|115713.3.peg.173"/>
<reference evidence="3 12" key="1">
    <citation type="journal article" date="1999" name="Nat. Genet.">
        <title>Comparative genomes of Chlamydia pneumoniae and C. trachomatis.</title>
        <authorList>
            <person name="Kalman S."/>
            <person name="Mitchell W."/>
            <person name="Marathe R."/>
            <person name="Lammel C."/>
            <person name="Fan J."/>
            <person name="Hyman R.W."/>
            <person name="Olinger L."/>
            <person name="Grimwood J."/>
            <person name="Davis R.W."/>
            <person name="Stephens R.S."/>
        </authorList>
    </citation>
    <scope>NUCLEOTIDE SEQUENCE [LARGE SCALE GENOMIC DNA]</scope>
    <source>
        <strain evidence="3 12">CWL029</strain>
    </source>
</reference>
<dbReference type="PANTHER" id="PTHR22946:SF0">
    <property type="entry name" value="DIENELACTONE HYDROLASE DOMAIN-CONTAINING PROTEIN"/>
    <property type="match status" value="1"/>
</dbReference>
<organism evidence="6">
    <name type="scientific">Chlamydia pneumoniae</name>
    <name type="common">Chlamydophila pneumoniae</name>
    <dbReference type="NCBI Taxonomy" id="83558"/>
    <lineage>
        <taxon>Bacteria</taxon>
        <taxon>Pseudomonadati</taxon>
        <taxon>Chlamydiota</taxon>
        <taxon>Chlamydiia</taxon>
        <taxon>Chlamydiales</taxon>
        <taxon>Chlamydiaceae</taxon>
        <taxon>Chlamydia/Chlamydophila group</taxon>
        <taxon>Chlamydia</taxon>
    </lineage>
</organism>
<dbReference type="Proteomes" id="UP000000801">
    <property type="component" value="Chromosome"/>
</dbReference>
<dbReference type="EMBL" id="LN847230">
    <property type="protein sequence ID" value="CRI46751.1"/>
    <property type="molecule type" value="Genomic_DNA"/>
</dbReference>
<dbReference type="InterPro" id="IPR050261">
    <property type="entry name" value="FrsA_esterase"/>
</dbReference>
<dbReference type="ESTHER" id="chlpn-CPJ0152">
    <property type="family name" value="AlphaBeta_hydrolase"/>
</dbReference>
<accession>A0A0F7WTK4</accession>
<name>A0A0F7WTK4_CHLPN</name>
<feature type="signal peptide" evidence="1">
    <location>
        <begin position="1"/>
        <end position="20"/>
    </location>
</feature>
<evidence type="ECO:0000313" key="7">
    <source>
        <dbReference type="EMBL" id="CRI45623.1"/>
    </source>
</evidence>
<dbReference type="SUPFAM" id="SSF53474">
    <property type="entry name" value="alpha/beta-Hydrolases"/>
    <property type="match status" value="1"/>
</dbReference>
<evidence type="ECO:0000313" key="6">
    <source>
        <dbReference type="EMBL" id="CRI43380.1"/>
    </source>
</evidence>
<dbReference type="EMBL" id="LN847114">
    <property type="protein sequence ID" value="CRI43380.1"/>
    <property type="molecule type" value="Genomic_DNA"/>
</dbReference>
<dbReference type="AlphaFoldDB" id="A0A0F7WTK4"/>
<evidence type="ECO:0000256" key="1">
    <source>
        <dbReference type="SAM" id="SignalP"/>
    </source>
</evidence>
<dbReference type="Pfam" id="PF12146">
    <property type="entry name" value="Hydrolase_4"/>
    <property type="match status" value="1"/>
</dbReference>
<dbReference type="PANTHER" id="PTHR22946">
    <property type="entry name" value="DIENELACTONE HYDROLASE DOMAIN-CONTAINING PROTEIN-RELATED"/>
    <property type="match status" value="1"/>
</dbReference>
<evidence type="ECO:0000313" key="9">
    <source>
        <dbReference type="EMBL" id="CRI49045.1"/>
    </source>
</evidence>
<dbReference type="EMBL" id="LN847225">
    <property type="protein sequence ID" value="CRI45623.1"/>
    <property type="molecule type" value="Genomic_DNA"/>
</dbReference>
<dbReference type="InterPro" id="IPR022742">
    <property type="entry name" value="Hydrolase_4"/>
</dbReference>
<feature type="domain" description="Serine aminopeptidase S33" evidence="2">
    <location>
        <begin position="79"/>
        <end position="191"/>
    </location>
</feature>
<protein>
    <recommendedName>
        <fullName evidence="2">Serine aminopeptidase S33 domain-containing protein</fullName>
    </recommendedName>
</protein>
<dbReference type="EMBL" id="LN847242">
    <property type="protein sequence ID" value="CRI49045.1"/>
    <property type="molecule type" value="Genomic_DNA"/>
</dbReference>
<dbReference type="KEGG" id="cpn:CPn_0152"/>
<sequence length="316" mass="34318">MRKVAFLVSCLFSVAIGASAAPVRVPGFPQIPEDLVQIKTEVCPKQEVCLAVTIKCDDHNLIGVLHLPNTPTPEGGFPTVVLFHGFRGTKFGGLTGAYRKLGRKFAAVGIATLRVDMAGCGDSEGVAEEVPIETYLRDAQTILETVQEHPDLNAYRLGISGFSLGCHIAFELAKIYNPRDLNIKALSVWAPIADGGILLKELYENFSKHGEGDIISVGKDFGFGPPPIIVCSGDVDLLIRIQDHVTANSLPTKPYILHQQGIDDTLVSRTQQTLFKNTAPGRMTFISYPNTGHNLATAPDLDMILDQIVSHFQRTL</sequence>
<dbReference type="InterPro" id="IPR029058">
    <property type="entry name" value="AB_hydrolase_fold"/>
</dbReference>
<evidence type="ECO:0000313" key="5">
    <source>
        <dbReference type="EMBL" id="CRI40027.1"/>
    </source>
</evidence>
<reference evidence="6" key="2">
    <citation type="submission" date="2015-05" db="EMBL/GenBank/DDBJ databases">
        <authorList>
            <person name="Rattei Thomas"/>
        </authorList>
    </citation>
    <scope>NUCLEOTIDE SEQUENCE</scope>
    <source>
        <strain evidence="4">CV15</strain>
        <strain evidence="5">CWL029c</strain>
        <strain evidence="6">H12</strain>
        <strain evidence="7">MUL2216</strain>
        <strain evidence="8">Panola</strain>
        <strain evidence="10">PB1</strain>
        <strain evidence="9">U1271</strain>
        <strain evidence="11">Wien2</strain>
    </source>
</reference>
<evidence type="ECO:0000313" key="12">
    <source>
        <dbReference type="Proteomes" id="UP000000801"/>
    </source>
</evidence>
<evidence type="ECO:0000313" key="8">
    <source>
        <dbReference type="EMBL" id="CRI46751.1"/>
    </source>
</evidence>
<proteinExistence type="predicted"/>
<feature type="chain" id="PRO_5010030637" description="Serine aminopeptidase S33 domain-containing protein" evidence="1">
    <location>
        <begin position="21"/>
        <end position="316"/>
    </location>
</feature>
<evidence type="ECO:0000313" key="10">
    <source>
        <dbReference type="EMBL" id="CRI50177.1"/>
    </source>
</evidence>
<evidence type="ECO:0000313" key="3">
    <source>
        <dbReference type="EMBL" id="AAD18305.1"/>
    </source>
</evidence>
<dbReference type="EMBL" id="LN847240">
    <property type="protein sequence ID" value="CRI50177.1"/>
    <property type="molecule type" value="Genomic_DNA"/>
</dbReference>
<dbReference type="EMBL" id="LN846998">
    <property type="protein sequence ID" value="CRI37761.1"/>
    <property type="molecule type" value="Genomic_DNA"/>
</dbReference>